<feature type="region of interest" description="Disordered" evidence="1">
    <location>
        <begin position="36"/>
        <end position="66"/>
    </location>
</feature>
<sequence length="66" mass="7117">MIYPGINGGLERPEQSGVTIRCLGVSDAACGGNELERRGARRLPPKGGTHMWSSDMKKPSRSSCTR</sequence>
<gene>
    <name evidence="2" type="ORF">AV530_005829</name>
</gene>
<protein>
    <submittedName>
        <fullName evidence="2">Uncharacterized protein</fullName>
    </submittedName>
</protein>
<dbReference type="Proteomes" id="UP000190648">
    <property type="component" value="Unassembled WGS sequence"/>
</dbReference>
<proteinExistence type="predicted"/>
<reference evidence="2 3" key="1">
    <citation type="submission" date="2016-02" db="EMBL/GenBank/DDBJ databases">
        <title>Band-tailed pigeon sequencing and assembly.</title>
        <authorList>
            <person name="Soares A.E."/>
            <person name="Novak B.J."/>
            <person name="Rice E.S."/>
            <person name="O'Connell B."/>
            <person name="Chang D."/>
            <person name="Weber S."/>
            <person name="Shapiro B."/>
        </authorList>
    </citation>
    <scope>NUCLEOTIDE SEQUENCE [LARGE SCALE GENOMIC DNA]</scope>
    <source>
        <strain evidence="2">BTP2013</strain>
        <tissue evidence="2">Blood</tissue>
    </source>
</reference>
<comment type="caution">
    <text evidence="2">The sequence shown here is derived from an EMBL/GenBank/DDBJ whole genome shotgun (WGS) entry which is preliminary data.</text>
</comment>
<dbReference type="AlphaFoldDB" id="A0A1V4JMS7"/>
<evidence type="ECO:0000313" key="3">
    <source>
        <dbReference type="Proteomes" id="UP000190648"/>
    </source>
</evidence>
<evidence type="ECO:0000313" key="2">
    <source>
        <dbReference type="EMBL" id="OPJ73489.1"/>
    </source>
</evidence>
<keyword evidence="3" id="KW-1185">Reference proteome</keyword>
<name>A0A1V4JMS7_PATFA</name>
<accession>A0A1V4JMS7</accession>
<evidence type="ECO:0000256" key="1">
    <source>
        <dbReference type="SAM" id="MobiDB-lite"/>
    </source>
</evidence>
<dbReference type="EMBL" id="LSYS01006902">
    <property type="protein sequence ID" value="OPJ73489.1"/>
    <property type="molecule type" value="Genomic_DNA"/>
</dbReference>
<organism evidence="2 3">
    <name type="scientific">Patagioenas fasciata monilis</name>
    <dbReference type="NCBI Taxonomy" id="372326"/>
    <lineage>
        <taxon>Eukaryota</taxon>
        <taxon>Metazoa</taxon>
        <taxon>Chordata</taxon>
        <taxon>Craniata</taxon>
        <taxon>Vertebrata</taxon>
        <taxon>Euteleostomi</taxon>
        <taxon>Archelosauria</taxon>
        <taxon>Archosauria</taxon>
        <taxon>Dinosauria</taxon>
        <taxon>Saurischia</taxon>
        <taxon>Theropoda</taxon>
        <taxon>Coelurosauria</taxon>
        <taxon>Aves</taxon>
        <taxon>Neognathae</taxon>
        <taxon>Neoaves</taxon>
        <taxon>Columbimorphae</taxon>
        <taxon>Columbiformes</taxon>
        <taxon>Columbidae</taxon>
        <taxon>Patagioenas</taxon>
    </lineage>
</organism>